<dbReference type="EC" id="2.3.2.27" evidence="2"/>
<dbReference type="AlphaFoldDB" id="A0AAN7PKX5"/>
<dbReference type="Proteomes" id="UP001353858">
    <property type="component" value="Unassembled WGS sequence"/>
</dbReference>
<dbReference type="EMBL" id="JARPUR010000002">
    <property type="protein sequence ID" value="KAK4882906.1"/>
    <property type="molecule type" value="Genomic_DNA"/>
</dbReference>
<evidence type="ECO:0000256" key="2">
    <source>
        <dbReference type="ARBA" id="ARBA00012483"/>
    </source>
</evidence>
<protein>
    <recommendedName>
        <fullName evidence="2">RING-type E3 ubiquitin transferase</fullName>
        <ecNumber evidence="2">2.3.2.27</ecNumber>
    </recommendedName>
</protein>
<dbReference type="GO" id="GO:0061630">
    <property type="term" value="F:ubiquitin protein ligase activity"/>
    <property type="evidence" value="ECO:0007669"/>
    <property type="project" value="UniProtKB-EC"/>
</dbReference>
<evidence type="ECO:0000256" key="8">
    <source>
        <dbReference type="ARBA" id="ARBA00038197"/>
    </source>
</evidence>
<evidence type="ECO:0000256" key="7">
    <source>
        <dbReference type="ARBA" id="ARBA00022833"/>
    </source>
</evidence>
<keyword evidence="12" id="KW-1185">Reference proteome</keyword>
<dbReference type="InterPro" id="IPR001841">
    <property type="entry name" value="Znf_RING"/>
</dbReference>
<keyword evidence="4" id="KW-0479">Metal-binding</keyword>
<accession>A0AAN7PKX5</accession>
<keyword evidence="3" id="KW-0808">Transferase</keyword>
<proteinExistence type="inferred from homology"/>
<keyword evidence="6" id="KW-0833">Ubl conjugation pathway</keyword>
<comment type="caution">
    <text evidence="11">The sequence shown here is derived from an EMBL/GenBank/DDBJ whole genome shotgun (WGS) entry which is preliminary data.</text>
</comment>
<dbReference type="PANTHER" id="PTHR45931:SF16">
    <property type="entry name" value="RING_U-BOX SUPERFAMILY PROTEIN"/>
    <property type="match status" value="1"/>
</dbReference>
<organism evidence="11 12">
    <name type="scientific">Aquatica leii</name>
    <dbReference type="NCBI Taxonomy" id="1421715"/>
    <lineage>
        <taxon>Eukaryota</taxon>
        <taxon>Metazoa</taxon>
        <taxon>Ecdysozoa</taxon>
        <taxon>Arthropoda</taxon>
        <taxon>Hexapoda</taxon>
        <taxon>Insecta</taxon>
        <taxon>Pterygota</taxon>
        <taxon>Neoptera</taxon>
        <taxon>Endopterygota</taxon>
        <taxon>Coleoptera</taxon>
        <taxon>Polyphaga</taxon>
        <taxon>Elateriformia</taxon>
        <taxon>Elateroidea</taxon>
        <taxon>Lampyridae</taxon>
        <taxon>Luciolinae</taxon>
        <taxon>Aquatica</taxon>
    </lineage>
</organism>
<evidence type="ECO:0000256" key="9">
    <source>
        <dbReference type="PROSITE-ProRule" id="PRU00175"/>
    </source>
</evidence>
<feature type="domain" description="RING-type" evidence="10">
    <location>
        <begin position="72"/>
        <end position="113"/>
    </location>
</feature>
<comment type="similarity">
    <text evidence="8">Belongs to the RNF181 family.</text>
</comment>
<keyword evidence="7" id="KW-0862">Zinc</keyword>
<dbReference type="Gene3D" id="3.30.40.10">
    <property type="entry name" value="Zinc/RING finger domain, C3HC4 (zinc finger)"/>
    <property type="match status" value="1"/>
</dbReference>
<sequence length="149" mass="17683">MVDYFQERGFNTVEDADRSREEELERHIMRLMADFNLFDEMGMPNQLAPPASPEIVNNLPEEKIQETNCGKCDICLKEYEKDETVKIIPCKHKFHSECIIAWLTKTNSCPLCRHELPTSDPIYEQYRKEKKRQKEREIDIENLHNSMFS</sequence>
<dbReference type="CDD" id="cd16669">
    <property type="entry name" value="RING-H2_RNF181"/>
    <property type="match status" value="1"/>
</dbReference>
<evidence type="ECO:0000256" key="5">
    <source>
        <dbReference type="ARBA" id="ARBA00022771"/>
    </source>
</evidence>
<evidence type="ECO:0000256" key="3">
    <source>
        <dbReference type="ARBA" id="ARBA00022679"/>
    </source>
</evidence>
<evidence type="ECO:0000313" key="12">
    <source>
        <dbReference type="Proteomes" id="UP001353858"/>
    </source>
</evidence>
<evidence type="ECO:0000256" key="6">
    <source>
        <dbReference type="ARBA" id="ARBA00022786"/>
    </source>
</evidence>
<dbReference type="PANTHER" id="PTHR45931">
    <property type="entry name" value="SI:CH211-59O9.10"/>
    <property type="match status" value="1"/>
</dbReference>
<gene>
    <name evidence="11" type="ORF">RN001_006225</name>
</gene>
<reference evidence="12" key="1">
    <citation type="submission" date="2023-01" db="EMBL/GenBank/DDBJ databases">
        <title>Key to firefly adult light organ development and bioluminescence: homeobox transcription factors regulate luciferase expression and transportation to peroxisome.</title>
        <authorList>
            <person name="Fu X."/>
        </authorList>
    </citation>
    <scope>NUCLEOTIDE SEQUENCE [LARGE SCALE GENOMIC DNA]</scope>
</reference>
<evidence type="ECO:0000256" key="4">
    <source>
        <dbReference type="ARBA" id="ARBA00022723"/>
    </source>
</evidence>
<evidence type="ECO:0000259" key="10">
    <source>
        <dbReference type="PROSITE" id="PS50089"/>
    </source>
</evidence>
<dbReference type="GO" id="GO:0006511">
    <property type="term" value="P:ubiquitin-dependent protein catabolic process"/>
    <property type="evidence" value="ECO:0007669"/>
    <property type="project" value="TreeGrafter"/>
</dbReference>
<dbReference type="SMART" id="SM00184">
    <property type="entry name" value="RING"/>
    <property type="match status" value="1"/>
</dbReference>
<dbReference type="SUPFAM" id="SSF57850">
    <property type="entry name" value="RING/U-box"/>
    <property type="match status" value="1"/>
</dbReference>
<dbReference type="PROSITE" id="PS50089">
    <property type="entry name" value="ZF_RING_2"/>
    <property type="match status" value="1"/>
</dbReference>
<comment type="catalytic activity">
    <reaction evidence="1">
        <text>S-ubiquitinyl-[E2 ubiquitin-conjugating enzyme]-L-cysteine + [acceptor protein]-L-lysine = [E2 ubiquitin-conjugating enzyme]-L-cysteine + N(6)-ubiquitinyl-[acceptor protein]-L-lysine.</text>
        <dbReference type="EC" id="2.3.2.27"/>
    </reaction>
</comment>
<evidence type="ECO:0000256" key="1">
    <source>
        <dbReference type="ARBA" id="ARBA00000900"/>
    </source>
</evidence>
<dbReference type="FunFam" id="3.30.40.10:FF:000127">
    <property type="entry name" value="E3 ubiquitin-protein ligase RNF181"/>
    <property type="match status" value="1"/>
</dbReference>
<dbReference type="InterPro" id="IPR051834">
    <property type="entry name" value="RING_finger_E3_ligase"/>
</dbReference>
<dbReference type="GO" id="GO:0016567">
    <property type="term" value="P:protein ubiquitination"/>
    <property type="evidence" value="ECO:0007669"/>
    <property type="project" value="UniProtKB-ARBA"/>
</dbReference>
<evidence type="ECO:0000313" key="11">
    <source>
        <dbReference type="EMBL" id="KAK4882906.1"/>
    </source>
</evidence>
<dbReference type="GO" id="GO:0008270">
    <property type="term" value="F:zinc ion binding"/>
    <property type="evidence" value="ECO:0007669"/>
    <property type="project" value="UniProtKB-KW"/>
</dbReference>
<dbReference type="InterPro" id="IPR013083">
    <property type="entry name" value="Znf_RING/FYVE/PHD"/>
</dbReference>
<dbReference type="GO" id="GO:0005634">
    <property type="term" value="C:nucleus"/>
    <property type="evidence" value="ECO:0007669"/>
    <property type="project" value="TreeGrafter"/>
</dbReference>
<name>A0AAN7PKX5_9COLE</name>
<dbReference type="Pfam" id="PF13639">
    <property type="entry name" value="zf-RING_2"/>
    <property type="match status" value="1"/>
</dbReference>
<keyword evidence="5 9" id="KW-0863">Zinc-finger</keyword>